<organism evidence="1 2">
    <name type="scientific">Methylorubrum extorquens</name>
    <name type="common">Methylobacterium dichloromethanicum</name>
    <name type="synonym">Methylobacterium extorquens</name>
    <dbReference type="NCBI Taxonomy" id="408"/>
    <lineage>
        <taxon>Bacteria</taxon>
        <taxon>Pseudomonadati</taxon>
        <taxon>Pseudomonadota</taxon>
        <taxon>Alphaproteobacteria</taxon>
        <taxon>Hyphomicrobiales</taxon>
        <taxon>Methylobacteriaceae</taxon>
        <taxon>Methylorubrum</taxon>
    </lineage>
</organism>
<proteinExistence type="predicted"/>
<name>A0A2N9AJ03_METEX</name>
<evidence type="ECO:0000313" key="2">
    <source>
        <dbReference type="Proteomes" id="UP000233769"/>
    </source>
</evidence>
<reference evidence="2" key="1">
    <citation type="submission" date="2017-10" db="EMBL/GenBank/DDBJ databases">
        <authorList>
            <person name="Regsiter A."/>
            <person name="William W."/>
        </authorList>
    </citation>
    <scope>NUCLEOTIDE SEQUENCE [LARGE SCALE GENOMIC DNA]</scope>
</reference>
<accession>A0A2N9AJ03</accession>
<dbReference type="AlphaFoldDB" id="A0A2N9AJ03"/>
<sequence length="75" mass="8275">MQGLMHRRPHQSGVKGVVGIKSAFSTGMAARERLTGYSSGAFTVCSDRHPPEPLNPHPCLLPDLPTCRRWMRFAA</sequence>
<dbReference type="Proteomes" id="UP000233769">
    <property type="component" value="Chromosome tk0001"/>
</dbReference>
<evidence type="ECO:0000313" key="1">
    <source>
        <dbReference type="EMBL" id="SOR27335.1"/>
    </source>
</evidence>
<dbReference type="EMBL" id="LT962688">
    <property type="protein sequence ID" value="SOR27335.1"/>
    <property type="molecule type" value="Genomic_DNA"/>
</dbReference>
<protein>
    <submittedName>
        <fullName evidence="1">Uncharacterized protein</fullName>
    </submittedName>
</protein>
<gene>
    <name evidence="1" type="ORF">TK0001_0733</name>
</gene>